<comment type="similarity">
    <text evidence="16">Belongs to the AAA ATPase family.</text>
</comment>
<evidence type="ECO:0000256" key="17">
    <source>
        <dbReference type="SAM" id="MobiDB-lite"/>
    </source>
</evidence>
<feature type="compositionally biased region" description="Basic and acidic residues" evidence="17">
    <location>
        <begin position="605"/>
        <end position="614"/>
    </location>
</feature>
<dbReference type="PROSITE" id="PS00674">
    <property type="entry name" value="AAA"/>
    <property type="match status" value="1"/>
</dbReference>
<dbReference type="GO" id="GO:0006508">
    <property type="term" value="P:proteolysis"/>
    <property type="evidence" value="ECO:0007669"/>
    <property type="project" value="UniProtKB-KW"/>
</dbReference>
<evidence type="ECO:0000256" key="3">
    <source>
        <dbReference type="ARBA" id="ARBA00022475"/>
    </source>
</evidence>
<feature type="compositionally biased region" description="Low complexity" evidence="17">
    <location>
        <begin position="638"/>
        <end position="649"/>
    </location>
</feature>
<dbReference type="FunFam" id="1.20.58.760:FF:000001">
    <property type="entry name" value="ATP-dependent zinc metalloprotease FtsH"/>
    <property type="match status" value="1"/>
</dbReference>
<evidence type="ECO:0000256" key="2">
    <source>
        <dbReference type="ARBA" id="ARBA00010044"/>
    </source>
</evidence>
<comment type="cofactor">
    <cofactor evidence="15">
        <name>Zn(2+)</name>
        <dbReference type="ChEBI" id="CHEBI:29105"/>
    </cofactor>
    <text evidence="15">Binds 1 zinc ion per subunit.</text>
</comment>
<dbReference type="Gene3D" id="3.40.50.300">
    <property type="entry name" value="P-loop containing nucleotide triphosphate hydrolases"/>
    <property type="match status" value="1"/>
</dbReference>
<dbReference type="InterPro" id="IPR003959">
    <property type="entry name" value="ATPase_AAA_core"/>
</dbReference>
<dbReference type="InterPro" id="IPR027417">
    <property type="entry name" value="P-loop_NTPase"/>
</dbReference>
<keyword evidence="5 15" id="KW-0812">Transmembrane</keyword>
<evidence type="ECO:0000256" key="8">
    <source>
        <dbReference type="ARBA" id="ARBA00022801"/>
    </source>
</evidence>
<evidence type="ECO:0000256" key="6">
    <source>
        <dbReference type="ARBA" id="ARBA00022723"/>
    </source>
</evidence>
<evidence type="ECO:0000256" key="15">
    <source>
        <dbReference type="HAMAP-Rule" id="MF_01458"/>
    </source>
</evidence>
<protein>
    <recommendedName>
        <fullName evidence="15">ATP-dependent zinc metalloprotease FtsH</fullName>
        <ecNumber evidence="15">3.4.24.-</ecNumber>
    </recommendedName>
</protein>
<feature type="compositionally biased region" description="Acidic residues" evidence="17">
    <location>
        <begin position="619"/>
        <end position="637"/>
    </location>
</feature>
<feature type="transmembrane region" description="Helical" evidence="15">
    <location>
        <begin position="7"/>
        <end position="25"/>
    </location>
</feature>
<dbReference type="EMBL" id="LO017727">
    <property type="protein sequence ID" value="CRH07155.1"/>
    <property type="molecule type" value="Genomic_DNA"/>
</dbReference>
<feature type="active site" evidence="15">
    <location>
        <position position="417"/>
    </location>
</feature>
<comment type="similarity">
    <text evidence="2 15">In the C-terminal section; belongs to the peptidase M41 family.</text>
</comment>
<feature type="binding site" evidence="15">
    <location>
        <position position="420"/>
    </location>
    <ligand>
        <name>Zn(2+)</name>
        <dbReference type="ChEBI" id="CHEBI:29105"/>
        <note>catalytic</note>
    </ligand>
</feature>
<dbReference type="GO" id="GO:0004222">
    <property type="term" value="F:metalloendopeptidase activity"/>
    <property type="evidence" value="ECO:0007669"/>
    <property type="project" value="InterPro"/>
</dbReference>
<comment type="subunit">
    <text evidence="15">Homohexamer.</text>
</comment>
<dbReference type="PANTHER" id="PTHR23076">
    <property type="entry name" value="METALLOPROTEASE M41 FTSH"/>
    <property type="match status" value="1"/>
</dbReference>
<keyword evidence="4 15" id="KW-0645">Protease</keyword>
<keyword evidence="6 15" id="KW-0479">Metal-binding</keyword>
<feature type="binding site" evidence="15">
    <location>
        <begin position="194"/>
        <end position="201"/>
    </location>
    <ligand>
        <name>ATP</name>
        <dbReference type="ChEBI" id="CHEBI:30616"/>
    </ligand>
</feature>
<dbReference type="GO" id="GO:0005886">
    <property type="term" value="C:plasma membrane"/>
    <property type="evidence" value="ECO:0007669"/>
    <property type="project" value="UniProtKB-SubCell"/>
</dbReference>
<keyword evidence="12 15" id="KW-0482">Metalloprotease</keyword>
<dbReference type="CDD" id="cd19501">
    <property type="entry name" value="RecA-like_FtsH"/>
    <property type="match status" value="1"/>
</dbReference>
<dbReference type="SMART" id="SM00382">
    <property type="entry name" value="AAA"/>
    <property type="match status" value="1"/>
</dbReference>
<evidence type="ECO:0000256" key="14">
    <source>
        <dbReference type="ARBA" id="ARBA00061570"/>
    </source>
</evidence>
<evidence type="ECO:0000256" key="13">
    <source>
        <dbReference type="ARBA" id="ARBA00023136"/>
    </source>
</evidence>
<dbReference type="GO" id="GO:0005524">
    <property type="term" value="F:ATP binding"/>
    <property type="evidence" value="ECO:0007669"/>
    <property type="project" value="UniProtKB-UniRule"/>
</dbReference>
<evidence type="ECO:0000256" key="1">
    <source>
        <dbReference type="ARBA" id="ARBA00004370"/>
    </source>
</evidence>
<feature type="region of interest" description="Disordered" evidence="17">
    <location>
        <begin position="600"/>
        <end position="677"/>
    </location>
</feature>
<keyword evidence="11 15" id="KW-1133">Transmembrane helix</keyword>
<dbReference type="InterPro" id="IPR003960">
    <property type="entry name" value="ATPase_AAA_CS"/>
</dbReference>
<accession>A0A1S7LJT0</accession>
<dbReference type="Gene3D" id="1.20.58.760">
    <property type="entry name" value="Peptidase M41"/>
    <property type="match status" value="1"/>
</dbReference>
<evidence type="ECO:0000259" key="18">
    <source>
        <dbReference type="SMART" id="SM00382"/>
    </source>
</evidence>
<dbReference type="AlphaFoldDB" id="A0A1S7LJT0"/>
<feature type="domain" description="AAA+ ATPase" evidence="18">
    <location>
        <begin position="186"/>
        <end position="325"/>
    </location>
</feature>
<dbReference type="EC" id="3.4.24.-" evidence="15"/>
<organism evidence="19">
    <name type="scientific">Magnetococcus massalia (strain MO-1)</name>
    <dbReference type="NCBI Taxonomy" id="451514"/>
    <lineage>
        <taxon>Bacteria</taxon>
        <taxon>Pseudomonadati</taxon>
        <taxon>Pseudomonadota</taxon>
        <taxon>Magnetococcia</taxon>
        <taxon>Magnetococcales</taxon>
        <taxon>Magnetococcaceae</taxon>
        <taxon>Magnetococcus</taxon>
    </lineage>
</organism>
<proteinExistence type="inferred from homology"/>
<sequence>MNGFFKNLSLWLVIGLMLVMLFNLFNQPQGRDQRITFSEFLYQLDQGRVTDVTIQGRNLSGMYADGSTFSTYTPDDPSLMKDLRERKVNITASPPEETPLLMTILISWFPMLLLIAVWIYFMRQMQSGGGRGAMSFGKSKAKMLSDKAPKVTFADVAGIEEAKEELQEVVQFLKDPHKFQRLGGKIPKGVLLVGPPGTGKTLLARAIAGEANAPFFNLSGSDFVEMFVGVGAARVRDMFEQGKKNAPCIIFIDEIDAVGRHRGAGLGGGHDEREQTLNQLLVEMDGFESTEGVIMVAATNRPDVLDPALLRPGRFDRQVQVPNPDILGRTEILKVHMAKVPLSDSVDAEVIARATPGFSGADLANLVNEAALIAAQHDKKVVEMADFEDAKDKVMMGKPRKSAVISENERKTTAYHEAGHAIVAASLPMADPVHKVTIVPRGRALGLTMQLPEEDRYTHSKEQLEENIAILMGGRLAEELVLNQLTTGAGNDIQRATDMARKMVCSFGMSEKLGPLTYSDNEQEIFLGREVTQHKNVSEATANIIDQEIFGLVDRNYKRAKQILTDKMDVLHAMSIALLDVETIDADEVAAFMRGESAETAIKPRKVEPSKAKPSDTQSDQEDQPEAETDQEADSEAAEAPNAEATETAETTDEAAEGKEQAESAEDAPKAPPKGDA</sequence>
<comment type="similarity">
    <text evidence="14 15">In the central section; belongs to the AAA ATPase family.</text>
</comment>
<dbReference type="InterPro" id="IPR005936">
    <property type="entry name" value="FtsH"/>
</dbReference>
<keyword evidence="19" id="KW-0132">Cell division</keyword>
<comment type="subcellular location">
    <subcellularLocation>
        <location evidence="15">Cell membrane</location>
        <topology evidence="15">Multi-pass membrane protein</topology>
        <orientation evidence="15">Cytoplasmic side</orientation>
    </subcellularLocation>
    <subcellularLocation>
        <location evidence="1">Membrane</location>
    </subcellularLocation>
</comment>
<evidence type="ECO:0000256" key="12">
    <source>
        <dbReference type="ARBA" id="ARBA00023049"/>
    </source>
</evidence>
<dbReference type="PANTHER" id="PTHR23076:SF97">
    <property type="entry name" value="ATP-DEPENDENT ZINC METALLOPROTEASE YME1L1"/>
    <property type="match status" value="1"/>
</dbReference>
<dbReference type="SUPFAM" id="SSF52540">
    <property type="entry name" value="P-loop containing nucleoside triphosphate hydrolases"/>
    <property type="match status" value="1"/>
</dbReference>
<dbReference type="GO" id="GO:0008270">
    <property type="term" value="F:zinc ion binding"/>
    <property type="evidence" value="ECO:0007669"/>
    <property type="project" value="UniProtKB-UniRule"/>
</dbReference>
<evidence type="ECO:0000256" key="4">
    <source>
        <dbReference type="ARBA" id="ARBA00022670"/>
    </source>
</evidence>
<dbReference type="InterPro" id="IPR011546">
    <property type="entry name" value="Pept_M41_FtsH_extracell"/>
</dbReference>
<dbReference type="Pfam" id="PF17862">
    <property type="entry name" value="AAA_lid_3"/>
    <property type="match status" value="1"/>
</dbReference>
<dbReference type="InterPro" id="IPR041569">
    <property type="entry name" value="AAA_lid_3"/>
</dbReference>
<evidence type="ECO:0000256" key="7">
    <source>
        <dbReference type="ARBA" id="ARBA00022741"/>
    </source>
</evidence>
<dbReference type="HAMAP" id="MF_01458">
    <property type="entry name" value="FtsH"/>
    <property type="match status" value="1"/>
</dbReference>
<evidence type="ECO:0000256" key="10">
    <source>
        <dbReference type="ARBA" id="ARBA00022840"/>
    </source>
</evidence>
<dbReference type="GO" id="GO:0004176">
    <property type="term" value="F:ATP-dependent peptidase activity"/>
    <property type="evidence" value="ECO:0007669"/>
    <property type="project" value="InterPro"/>
</dbReference>
<keyword evidence="3 15" id="KW-1003">Cell membrane</keyword>
<dbReference type="NCBIfam" id="TIGR01241">
    <property type="entry name" value="FtsH_fam"/>
    <property type="match status" value="1"/>
</dbReference>
<dbReference type="Pfam" id="PF01434">
    <property type="entry name" value="Peptidase_M41"/>
    <property type="match status" value="1"/>
</dbReference>
<dbReference type="GO" id="GO:0016887">
    <property type="term" value="F:ATP hydrolysis activity"/>
    <property type="evidence" value="ECO:0007669"/>
    <property type="project" value="UniProtKB-UniRule"/>
</dbReference>
<feature type="transmembrane region" description="Helical" evidence="15">
    <location>
        <begin position="100"/>
        <end position="121"/>
    </location>
</feature>
<evidence type="ECO:0000256" key="16">
    <source>
        <dbReference type="RuleBase" id="RU003651"/>
    </source>
</evidence>
<dbReference type="GO" id="GO:0051301">
    <property type="term" value="P:cell division"/>
    <property type="evidence" value="ECO:0007669"/>
    <property type="project" value="UniProtKB-KW"/>
</dbReference>
<gene>
    <name evidence="15 19" type="primary">ftsH</name>
    <name evidence="19" type="ORF">MAGMO_3009</name>
</gene>
<dbReference type="Gene3D" id="1.10.8.60">
    <property type="match status" value="1"/>
</dbReference>
<keyword evidence="9 15" id="KW-0862">Zinc</keyword>
<keyword evidence="10 15" id="KW-0067">ATP-binding</keyword>
<keyword evidence="7 15" id="KW-0547">Nucleotide-binding</keyword>
<evidence type="ECO:0000313" key="19">
    <source>
        <dbReference type="EMBL" id="CRH07155.1"/>
    </source>
</evidence>
<feature type="binding site" evidence="15">
    <location>
        <position position="492"/>
    </location>
    <ligand>
        <name>Zn(2+)</name>
        <dbReference type="ChEBI" id="CHEBI:29105"/>
        <note>catalytic</note>
    </ligand>
</feature>
<evidence type="ECO:0000256" key="5">
    <source>
        <dbReference type="ARBA" id="ARBA00022692"/>
    </source>
</evidence>
<keyword evidence="8 15" id="KW-0378">Hydrolase</keyword>
<dbReference type="GO" id="GO:0030163">
    <property type="term" value="P:protein catabolic process"/>
    <property type="evidence" value="ECO:0007669"/>
    <property type="project" value="UniProtKB-UniRule"/>
</dbReference>
<comment type="function">
    <text evidence="15">Acts as a processive, ATP-dependent zinc metallopeptidase for both cytoplasmic and membrane proteins. Plays a role in the quality control of integral membrane proteins.</text>
</comment>
<feature type="binding site" evidence="15">
    <location>
        <position position="416"/>
    </location>
    <ligand>
        <name>Zn(2+)</name>
        <dbReference type="ChEBI" id="CHEBI:29105"/>
        <note>catalytic</note>
    </ligand>
</feature>
<feature type="compositionally biased region" description="Basic and acidic residues" evidence="17">
    <location>
        <begin position="656"/>
        <end position="677"/>
    </location>
</feature>
<dbReference type="Pfam" id="PF06480">
    <property type="entry name" value="FtsH_ext"/>
    <property type="match status" value="1"/>
</dbReference>
<dbReference type="Pfam" id="PF00004">
    <property type="entry name" value="AAA"/>
    <property type="match status" value="1"/>
</dbReference>
<evidence type="ECO:0000256" key="11">
    <source>
        <dbReference type="ARBA" id="ARBA00022989"/>
    </source>
</evidence>
<keyword evidence="19" id="KW-0131">Cell cycle</keyword>
<dbReference type="FunFam" id="3.40.50.300:FF:000001">
    <property type="entry name" value="ATP-dependent zinc metalloprotease FtsH"/>
    <property type="match status" value="1"/>
</dbReference>
<dbReference type="Gene3D" id="3.30.720.210">
    <property type="match status" value="1"/>
</dbReference>
<dbReference type="InterPro" id="IPR003593">
    <property type="entry name" value="AAA+_ATPase"/>
</dbReference>
<evidence type="ECO:0000256" key="9">
    <source>
        <dbReference type="ARBA" id="ARBA00022833"/>
    </source>
</evidence>
<name>A0A1S7LJT0_MAGMO</name>
<reference evidence="19" key="1">
    <citation type="submission" date="2015-04" db="EMBL/GenBank/DDBJ databases">
        <authorList>
            <person name="Syromyatnikov M.Y."/>
            <person name="Popov V.N."/>
        </authorList>
    </citation>
    <scope>NUCLEOTIDE SEQUENCE</scope>
    <source>
        <strain evidence="19">MO-1</strain>
    </source>
</reference>
<keyword evidence="13 15" id="KW-0472">Membrane</keyword>
<dbReference type="InterPro" id="IPR037219">
    <property type="entry name" value="Peptidase_M41-like"/>
</dbReference>
<dbReference type="InterPro" id="IPR000642">
    <property type="entry name" value="Peptidase_M41"/>
</dbReference>
<dbReference type="FunFam" id="1.10.8.60:FF:000001">
    <property type="entry name" value="ATP-dependent zinc metalloprotease FtsH"/>
    <property type="match status" value="1"/>
</dbReference>
<dbReference type="SUPFAM" id="SSF140990">
    <property type="entry name" value="FtsH protease domain-like"/>
    <property type="match status" value="1"/>
</dbReference>